<evidence type="ECO:0000313" key="2">
    <source>
        <dbReference type="Proteomes" id="UP000190367"/>
    </source>
</evidence>
<keyword evidence="2" id="KW-1185">Reference proteome</keyword>
<name>A0A1T4T8M7_9BACT</name>
<sequence length="46" mass="5413">MLHLNCMAGFKISFNRALLEGMHEKERLHHGYVIGRLKIVNLMFDK</sequence>
<protein>
    <submittedName>
        <fullName evidence="1">Uncharacterized protein</fullName>
    </submittedName>
</protein>
<reference evidence="2" key="1">
    <citation type="submission" date="2017-02" db="EMBL/GenBank/DDBJ databases">
        <authorList>
            <person name="Varghese N."/>
            <person name="Submissions S."/>
        </authorList>
    </citation>
    <scope>NUCLEOTIDE SEQUENCE [LARGE SCALE GENOMIC DNA]</scope>
    <source>
        <strain evidence="2">DSM 22224</strain>
    </source>
</reference>
<proteinExistence type="predicted"/>
<dbReference type="EMBL" id="FUWZ01000004">
    <property type="protein sequence ID" value="SKA36890.1"/>
    <property type="molecule type" value="Genomic_DNA"/>
</dbReference>
<dbReference type="AlphaFoldDB" id="A0A1T4T8M7"/>
<evidence type="ECO:0000313" key="1">
    <source>
        <dbReference type="EMBL" id="SKA36890.1"/>
    </source>
</evidence>
<accession>A0A1T4T8M7</accession>
<gene>
    <name evidence="1" type="ORF">SAMN04488128_104186</name>
</gene>
<dbReference type="Proteomes" id="UP000190367">
    <property type="component" value="Unassembled WGS sequence"/>
</dbReference>
<organism evidence="1 2">
    <name type="scientific">Chitinophaga eiseniae</name>
    <dbReference type="NCBI Taxonomy" id="634771"/>
    <lineage>
        <taxon>Bacteria</taxon>
        <taxon>Pseudomonadati</taxon>
        <taxon>Bacteroidota</taxon>
        <taxon>Chitinophagia</taxon>
        <taxon>Chitinophagales</taxon>
        <taxon>Chitinophagaceae</taxon>
        <taxon>Chitinophaga</taxon>
    </lineage>
</organism>